<dbReference type="EMBL" id="QMFY01000012">
    <property type="protein sequence ID" value="RAV99252.1"/>
    <property type="molecule type" value="Genomic_DNA"/>
</dbReference>
<dbReference type="InterPro" id="IPR029016">
    <property type="entry name" value="GAF-like_dom_sf"/>
</dbReference>
<keyword evidence="6" id="KW-1185">Reference proteome</keyword>
<dbReference type="Proteomes" id="UP000251889">
    <property type="component" value="Unassembled WGS sequence"/>
</dbReference>
<dbReference type="OrthoDB" id="9811889at2"/>
<proteinExistence type="predicted"/>
<name>A0A364Y0J7_9BACT</name>
<feature type="domain" description="Histidine kinase" evidence="4">
    <location>
        <begin position="180"/>
        <end position="395"/>
    </location>
</feature>
<dbReference type="InterPro" id="IPR003661">
    <property type="entry name" value="HisK_dim/P_dom"/>
</dbReference>
<dbReference type="InterPro" id="IPR003018">
    <property type="entry name" value="GAF"/>
</dbReference>
<evidence type="ECO:0000313" key="5">
    <source>
        <dbReference type="EMBL" id="RAV99252.1"/>
    </source>
</evidence>
<dbReference type="Gene3D" id="3.30.565.10">
    <property type="entry name" value="Histidine kinase-like ATPase, C-terminal domain"/>
    <property type="match status" value="1"/>
</dbReference>
<keyword evidence="5" id="KW-0808">Transferase</keyword>
<gene>
    <name evidence="5" type="ORF">DQQ10_20370</name>
</gene>
<dbReference type="SUPFAM" id="SSF55781">
    <property type="entry name" value="GAF domain-like"/>
    <property type="match status" value="1"/>
</dbReference>
<dbReference type="Pfam" id="PF01590">
    <property type="entry name" value="GAF"/>
    <property type="match status" value="1"/>
</dbReference>
<dbReference type="PRINTS" id="PR00344">
    <property type="entry name" value="BCTRLSENSOR"/>
</dbReference>
<dbReference type="CDD" id="cd00082">
    <property type="entry name" value="HisKA"/>
    <property type="match status" value="1"/>
</dbReference>
<dbReference type="PANTHER" id="PTHR43102">
    <property type="entry name" value="SLR1143 PROTEIN"/>
    <property type="match status" value="1"/>
</dbReference>
<dbReference type="PROSITE" id="PS50109">
    <property type="entry name" value="HIS_KIN"/>
    <property type="match status" value="1"/>
</dbReference>
<dbReference type="InterPro" id="IPR004358">
    <property type="entry name" value="Sig_transdc_His_kin-like_C"/>
</dbReference>
<dbReference type="GO" id="GO:0000155">
    <property type="term" value="F:phosphorelay sensor kinase activity"/>
    <property type="evidence" value="ECO:0007669"/>
    <property type="project" value="InterPro"/>
</dbReference>
<dbReference type="InterPro" id="IPR005467">
    <property type="entry name" value="His_kinase_dom"/>
</dbReference>
<dbReference type="SMART" id="SM00065">
    <property type="entry name" value="GAF"/>
    <property type="match status" value="1"/>
</dbReference>
<organism evidence="5 6">
    <name type="scientific">Pseudochryseolinea flava</name>
    <dbReference type="NCBI Taxonomy" id="2059302"/>
    <lineage>
        <taxon>Bacteria</taxon>
        <taxon>Pseudomonadati</taxon>
        <taxon>Bacteroidota</taxon>
        <taxon>Cytophagia</taxon>
        <taxon>Cytophagales</taxon>
        <taxon>Fulvivirgaceae</taxon>
        <taxon>Pseudochryseolinea</taxon>
    </lineage>
</organism>
<keyword evidence="3" id="KW-0597">Phosphoprotein</keyword>
<dbReference type="InterPro" id="IPR003594">
    <property type="entry name" value="HATPase_dom"/>
</dbReference>
<dbReference type="Gene3D" id="3.30.450.40">
    <property type="match status" value="1"/>
</dbReference>
<evidence type="ECO:0000313" key="6">
    <source>
        <dbReference type="Proteomes" id="UP000251889"/>
    </source>
</evidence>
<reference evidence="5 6" key="1">
    <citation type="submission" date="2018-06" db="EMBL/GenBank/DDBJ databases">
        <title>Chryseolinea flavus sp. nov., a member of the phylum Bacteroidetes isolated from soil.</title>
        <authorList>
            <person name="Li Y."/>
            <person name="Wang J."/>
        </authorList>
    </citation>
    <scope>NUCLEOTIDE SEQUENCE [LARGE SCALE GENOMIC DNA]</scope>
    <source>
        <strain evidence="5 6">SDU1-6</strain>
    </source>
</reference>
<dbReference type="EC" id="2.7.13.3" evidence="2"/>
<evidence type="ECO:0000256" key="1">
    <source>
        <dbReference type="ARBA" id="ARBA00000085"/>
    </source>
</evidence>
<sequence>MKHAPIPKDEKERLLALDEYAILDSAAENMYDEIVELASFICDVPISTITLVDDQRQWFKARKGIEDSETPRDVAFCAHAILQDDIMVVTDATKDDRFYDNPYVTNNPDIRFYAGMPLITHGGYKLGTLCVIDRKPKELSRHQYFALRVLRDQVMNMFELRKKNIELHRIHEMHNRLLSIIGHDLRGPINSIEGLLYLAERYDLSLEEYKELIPRMRQMLDTSSNLLLNLLHWAKSQIEGKFNNAQRLNLQVVVQNILNAHAQIFEAKKNQIVNNINANHVIMADRNRMEFVIRNLLLNANKYTERGTLSINSLDLGGALEVNISDSGVGIDEHRQNGIFSWTERNRTDGTRGEKGTGLGLPMCKEFVEEMGGKIWVTSKVHQGTTFCFTIPLAKPQ</sequence>
<protein>
    <recommendedName>
        <fullName evidence="2">histidine kinase</fullName>
        <ecNumber evidence="2">2.7.13.3</ecNumber>
    </recommendedName>
</protein>
<evidence type="ECO:0000256" key="2">
    <source>
        <dbReference type="ARBA" id="ARBA00012438"/>
    </source>
</evidence>
<dbReference type="PANTHER" id="PTHR43102:SF2">
    <property type="entry name" value="GAF DOMAIN-CONTAINING PROTEIN"/>
    <property type="match status" value="1"/>
</dbReference>
<dbReference type="InterPro" id="IPR036890">
    <property type="entry name" value="HATPase_C_sf"/>
</dbReference>
<dbReference type="SUPFAM" id="SSF47384">
    <property type="entry name" value="Homodimeric domain of signal transducing histidine kinase"/>
    <property type="match status" value="1"/>
</dbReference>
<dbReference type="RefSeq" id="WP_112748766.1">
    <property type="nucleotide sequence ID" value="NZ_QMFY01000012.1"/>
</dbReference>
<dbReference type="InterPro" id="IPR036097">
    <property type="entry name" value="HisK_dim/P_sf"/>
</dbReference>
<comment type="caution">
    <text evidence="5">The sequence shown here is derived from an EMBL/GenBank/DDBJ whole genome shotgun (WGS) entry which is preliminary data.</text>
</comment>
<evidence type="ECO:0000256" key="3">
    <source>
        <dbReference type="ARBA" id="ARBA00022553"/>
    </source>
</evidence>
<keyword evidence="5" id="KW-0418">Kinase</keyword>
<comment type="catalytic activity">
    <reaction evidence="1">
        <text>ATP + protein L-histidine = ADP + protein N-phospho-L-histidine.</text>
        <dbReference type="EC" id="2.7.13.3"/>
    </reaction>
</comment>
<evidence type="ECO:0000259" key="4">
    <source>
        <dbReference type="PROSITE" id="PS50109"/>
    </source>
</evidence>
<dbReference type="Gene3D" id="1.10.287.130">
    <property type="match status" value="1"/>
</dbReference>
<dbReference type="AlphaFoldDB" id="A0A364Y0J7"/>
<accession>A0A364Y0J7</accession>
<dbReference type="Pfam" id="PF02518">
    <property type="entry name" value="HATPase_c"/>
    <property type="match status" value="1"/>
</dbReference>
<dbReference type="SMART" id="SM00387">
    <property type="entry name" value="HATPase_c"/>
    <property type="match status" value="1"/>
</dbReference>
<dbReference type="SUPFAM" id="SSF55874">
    <property type="entry name" value="ATPase domain of HSP90 chaperone/DNA topoisomerase II/histidine kinase"/>
    <property type="match status" value="1"/>
</dbReference>